<sequence>MLQFAVQVRTSTDRTGCTNFFRKKMHFLRTGVDKRLDACKTAHPAATGQVDVMYCTRVPNVGTLVFFASCLNIRKILQERRKSGRTATEKEKSPYWLQICNSKGRGETVY</sequence>
<dbReference type="EMBL" id="PXUP01000043">
    <property type="protein sequence ID" value="RCH42011.1"/>
    <property type="molecule type" value="Genomic_DNA"/>
</dbReference>
<dbReference type="AlphaFoldDB" id="A0A367FWB4"/>
<accession>A0A367FWB4</accession>
<proteinExistence type="predicted"/>
<evidence type="ECO:0000313" key="1">
    <source>
        <dbReference type="EMBL" id="RCH42011.1"/>
    </source>
</evidence>
<dbReference type="Proteomes" id="UP000252378">
    <property type="component" value="Unassembled WGS sequence"/>
</dbReference>
<comment type="caution">
    <text evidence="1">The sequence shown here is derived from an EMBL/GenBank/DDBJ whole genome shotgun (WGS) entry which is preliminary data.</text>
</comment>
<organism evidence="1 2">
    <name type="scientific">Faecalibacterium prausnitzii</name>
    <dbReference type="NCBI Taxonomy" id="853"/>
    <lineage>
        <taxon>Bacteria</taxon>
        <taxon>Bacillati</taxon>
        <taxon>Bacillota</taxon>
        <taxon>Clostridia</taxon>
        <taxon>Eubacteriales</taxon>
        <taxon>Oscillospiraceae</taxon>
        <taxon>Faecalibacterium</taxon>
    </lineage>
</organism>
<evidence type="ECO:0000313" key="2">
    <source>
        <dbReference type="Proteomes" id="UP000252378"/>
    </source>
</evidence>
<protein>
    <submittedName>
        <fullName evidence="1">Uncharacterized protein</fullName>
    </submittedName>
</protein>
<gene>
    <name evidence="1" type="ORF">C7J97_14390</name>
</gene>
<name>A0A367FWB4_9FIRM</name>
<reference evidence="1 2" key="1">
    <citation type="submission" date="2018-03" db="EMBL/GenBank/DDBJ databases">
        <title>Complete genome sequencing of Faecalibacterium prausnitzii strains isolated from the human gut.</title>
        <authorList>
            <person name="Fitzgerald B.C."/>
            <person name="Shkoporov A.N."/>
            <person name="Ross P.R."/>
            <person name="Hill C."/>
        </authorList>
    </citation>
    <scope>NUCLEOTIDE SEQUENCE [LARGE SCALE GENOMIC DNA]</scope>
    <source>
        <strain evidence="1 2">ATCC 27768</strain>
    </source>
</reference>